<organism evidence="1 2">
    <name type="scientific">Bauhinia variegata</name>
    <name type="common">Purple orchid tree</name>
    <name type="synonym">Phanera variegata</name>
    <dbReference type="NCBI Taxonomy" id="167791"/>
    <lineage>
        <taxon>Eukaryota</taxon>
        <taxon>Viridiplantae</taxon>
        <taxon>Streptophyta</taxon>
        <taxon>Embryophyta</taxon>
        <taxon>Tracheophyta</taxon>
        <taxon>Spermatophyta</taxon>
        <taxon>Magnoliopsida</taxon>
        <taxon>eudicotyledons</taxon>
        <taxon>Gunneridae</taxon>
        <taxon>Pentapetalae</taxon>
        <taxon>rosids</taxon>
        <taxon>fabids</taxon>
        <taxon>Fabales</taxon>
        <taxon>Fabaceae</taxon>
        <taxon>Cercidoideae</taxon>
        <taxon>Cercideae</taxon>
        <taxon>Bauhiniinae</taxon>
        <taxon>Bauhinia</taxon>
    </lineage>
</organism>
<protein>
    <submittedName>
        <fullName evidence="1">Uncharacterized protein</fullName>
    </submittedName>
</protein>
<comment type="caution">
    <text evidence="1">The sequence shown here is derived from an EMBL/GenBank/DDBJ whole genome shotgun (WGS) entry which is preliminary data.</text>
</comment>
<evidence type="ECO:0000313" key="1">
    <source>
        <dbReference type="EMBL" id="KAI4347435.1"/>
    </source>
</evidence>
<proteinExistence type="predicted"/>
<dbReference type="Proteomes" id="UP000828941">
    <property type="component" value="Chromosome 4"/>
</dbReference>
<evidence type="ECO:0000313" key="2">
    <source>
        <dbReference type="Proteomes" id="UP000828941"/>
    </source>
</evidence>
<sequence length="98" mass="11212">MFRFSHQVPSYLLTGEEARNAPKGCRELDPAAIPSEFLQVIEVVKEEDMVNNLDKIIEETAKDCMQNSNGEEMTNGMVKRREEKECEDTVESEELSED</sequence>
<accession>A0ACB9PLN3</accession>
<name>A0ACB9PLN3_BAUVA</name>
<keyword evidence="2" id="KW-1185">Reference proteome</keyword>
<gene>
    <name evidence="1" type="ORF">L6164_008249</name>
</gene>
<dbReference type="EMBL" id="CM039429">
    <property type="protein sequence ID" value="KAI4347435.1"/>
    <property type="molecule type" value="Genomic_DNA"/>
</dbReference>
<reference evidence="1 2" key="1">
    <citation type="journal article" date="2022" name="DNA Res.">
        <title>Chromosomal-level genome assembly of the orchid tree Bauhinia variegata (Leguminosae; Cercidoideae) supports the allotetraploid origin hypothesis of Bauhinia.</title>
        <authorList>
            <person name="Zhong Y."/>
            <person name="Chen Y."/>
            <person name="Zheng D."/>
            <person name="Pang J."/>
            <person name="Liu Y."/>
            <person name="Luo S."/>
            <person name="Meng S."/>
            <person name="Qian L."/>
            <person name="Wei D."/>
            <person name="Dai S."/>
            <person name="Zhou R."/>
        </authorList>
    </citation>
    <scope>NUCLEOTIDE SEQUENCE [LARGE SCALE GENOMIC DNA]</scope>
    <source>
        <strain evidence="1">BV-YZ2020</strain>
    </source>
</reference>